<keyword evidence="2" id="KW-1185">Reference proteome</keyword>
<dbReference type="Proteomes" id="UP001168167">
    <property type="component" value="Unassembled WGS sequence"/>
</dbReference>
<gene>
    <name evidence="1" type="ORF">NQX30_00050</name>
</gene>
<reference evidence="1" key="1">
    <citation type="submission" date="2022-08" db="EMBL/GenBank/DDBJ databases">
        <authorList>
            <person name="Dzunkova M."/>
            <person name="La Clair J."/>
            <person name="Tyml T."/>
            <person name="Doud D."/>
            <person name="Schulz F."/>
            <person name="Piquer S."/>
            <person name="Porcel Sanchis D."/>
            <person name="Osborn A."/>
            <person name="Robinson D."/>
            <person name="Louie K.B."/>
            <person name="Bowen B.P."/>
            <person name="Bowers R."/>
            <person name="Lee J."/>
            <person name="Arnau Llombart V."/>
            <person name="Diaz Villanueva W."/>
            <person name="Gosliner T."/>
            <person name="Northen T."/>
            <person name="Cheng J.-F."/>
            <person name="Burkart M.D."/>
            <person name="Woyke T."/>
        </authorList>
    </citation>
    <scope>NUCLEOTIDE SEQUENCE</scope>
    <source>
        <strain evidence="1">Df01</strain>
    </source>
</reference>
<reference evidence="1" key="2">
    <citation type="journal article" date="2023" name="Microbiome">
        <title>Synthase-selected sorting approach identifies a beta-lactone synthase in a nudibranch symbiotic bacterium.</title>
        <authorList>
            <person name="Dzunkova M."/>
            <person name="La Clair J.J."/>
            <person name="Tyml T."/>
            <person name="Doud D."/>
            <person name="Schulz F."/>
            <person name="Piquer-Esteban S."/>
            <person name="Porcel Sanchis D."/>
            <person name="Osborn A."/>
            <person name="Robinson D."/>
            <person name="Louie K.B."/>
            <person name="Bowen B.P."/>
            <person name="Bowers R.M."/>
            <person name="Lee J."/>
            <person name="Arnau V."/>
            <person name="Diaz-Villanueva W."/>
            <person name="Stepanauskas R."/>
            <person name="Gosliner T."/>
            <person name="Date S.V."/>
            <person name="Northen T.R."/>
            <person name="Cheng J.F."/>
            <person name="Burkart M.D."/>
            <person name="Woyke T."/>
        </authorList>
    </citation>
    <scope>NUCLEOTIDE SEQUENCE</scope>
    <source>
        <strain evidence="1">Df01</strain>
    </source>
</reference>
<sequence length="91" mass="10971">MSTYNLRRFSQPDVLKNIQQDNLITFLKRYEGYLTVRNFSFELDFETLYQVLMNPSEDMDIEFVEALLFIQEISDNEHFEELSEQAEAQQY</sequence>
<protein>
    <submittedName>
        <fullName evidence="1">Uncharacterized protein</fullName>
    </submittedName>
</protein>
<dbReference type="EMBL" id="JANQAO010000001">
    <property type="protein sequence ID" value="MDM5146782.1"/>
    <property type="molecule type" value="Genomic_DNA"/>
</dbReference>
<proteinExistence type="predicted"/>
<organism evidence="1 2">
    <name type="scientific">Candidatus Doriopsillibacter californiensis</name>
    <dbReference type="NCBI Taxonomy" id="2970740"/>
    <lineage>
        <taxon>Bacteria</taxon>
        <taxon>Pseudomonadati</taxon>
        <taxon>Pseudomonadota</taxon>
        <taxon>Gammaproteobacteria</taxon>
        <taxon>Candidatus Tethybacterales</taxon>
        <taxon>Candidatus Persebacteraceae</taxon>
        <taxon>Candidatus Doriopsillibacter</taxon>
    </lineage>
</organism>
<evidence type="ECO:0000313" key="1">
    <source>
        <dbReference type="EMBL" id="MDM5146782.1"/>
    </source>
</evidence>
<evidence type="ECO:0000313" key="2">
    <source>
        <dbReference type="Proteomes" id="UP001168167"/>
    </source>
</evidence>
<name>A0ABT7QJI2_9GAMM</name>
<comment type="caution">
    <text evidence="1">The sequence shown here is derived from an EMBL/GenBank/DDBJ whole genome shotgun (WGS) entry which is preliminary data.</text>
</comment>
<accession>A0ABT7QJI2</accession>